<evidence type="ECO:0000259" key="10">
    <source>
        <dbReference type="PROSITE" id="PS50929"/>
    </source>
</evidence>
<dbReference type="PANTHER" id="PTHR43394">
    <property type="entry name" value="ATP-DEPENDENT PERMEASE MDL1, MITOCHONDRIAL"/>
    <property type="match status" value="1"/>
</dbReference>
<sequence length="600" mass="62423">MSALPVADRRETTRWLRAALRARIATVVAVSALCVVTAVCAVIPVLALGILVDRVTDHATASSLIPVAIVAAGAAAIGGLAAGATMYSVARLGADVIAELRADAVDTALHLPRAVFEASGRGDLLSRVNNDVTVINRAVTTVVPTVVTAAALTVVSVIAMAGLDWRLGLAGATAIPFYILALRWYVPRSSPVYAAERAAAAERAQAIVESVSSRDTVAAYGLRDRELARIESTSAGTRDLAVSVFTLFTRLVGRVNRAEFIGLAAILSVGFLLVSADAVTVGATTAAALLFHRLFNPIGMILYSSAELQLAGAGFTRLVGVIRSPRHGPADAPGHREPAAPMHDTLGVSLRDVHFGYTPERPVLRGLDLDIVRGTRLALVGASGAGKSTVAGLVDGSLRADRGSIRTPAGARVFTVSQEVHLFAGPLLEDLRLAAPDATRAQAFEALRVVGADDWVRALPSGIDTVVGEGGHRLGDARAQQVALARLVLADPDIAVLDEATAEADSDQAAGLDSAAEAATDGRTTLVIAHRLTQALAADTVAVLSAGVVTEYGPPDELITAGGELARLWHASRAEPPAQSVPRSRHQPEHQFTSSKRIPR</sequence>
<feature type="transmembrane region" description="Helical" evidence="8">
    <location>
        <begin position="260"/>
        <end position="291"/>
    </location>
</feature>
<evidence type="ECO:0000259" key="9">
    <source>
        <dbReference type="PROSITE" id="PS50893"/>
    </source>
</evidence>
<dbReference type="CDD" id="cd07346">
    <property type="entry name" value="ABC_6TM_exporters"/>
    <property type="match status" value="1"/>
</dbReference>
<dbReference type="SUPFAM" id="SSF90123">
    <property type="entry name" value="ABC transporter transmembrane region"/>
    <property type="match status" value="1"/>
</dbReference>
<dbReference type="GO" id="GO:0005886">
    <property type="term" value="C:plasma membrane"/>
    <property type="evidence" value="ECO:0007669"/>
    <property type="project" value="UniProtKB-SubCell"/>
</dbReference>
<evidence type="ECO:0000256" key="7">
    <source>
        <dbReference type="SAM" id="MobiDB-lite"/>
    </source>
</evidence>
<proteinExistence type="predicted"/>
<dbReference type="SMART" id="SM00382">
    <property type="entry name" value="AAA"/>
    <property type="match status" value="1"/>
</dbReference>
<dbReference type="Proteomes" id="UP000271469">
    <property type="component" value="Chromosome"/>
</dbReference>
<keyword evidence="12" id="KW-1185">Reference proteome</keyword>
<dbReference type="Gene3D" id="3.40.50.300">
    <property type="entry name" value="P-loop containing nucleotide triphosphate hydrolases"/>
    <property type="match status" value="1"/>
</dbReference>
<dbReference type="InterPro" id="IPR027417">
    <property type="entry name" value="P-loop_NTPase"/>
</dbReference>
<evidence type="ECO:0000313" key="12">
    <source>
        <dbReference type="Proteomes" id="UP000271469"/>
    </source>
</evidence>
<keyword evidence="2 8" id="KW-0812">Transmembrane</keyword>
<dbReference type="EMBL" id="CP033972">
    <property type="protein sequence ID" value="AZG46293.1"/>
    <property type="molecule type" value="Genomic_DNA"/>
</dbReference>
<feature type="transmembrane region" description="Helical" evidence="8">
    <location>
        <begin position="24"/>
        <end position="52"/>
    </location>
</feature>
<feature type="transmembrane region" description="Helical" evidence="8">
    <location>
        <begin position="64"/>
        <end position="84"/>
    </location>
</feature>
<dbReference type="PANTHER" id="PTHR43394:SF1">
    <property type="entry name" value="ATP-BINDING CASSETTE SUB-FAMILY B MEMBER 10, MITOCHONDRIAL"/>
    <property type="match status" value="1"/>
</dbReference>
<dbReference type="PROSITE" id="PS50893">
    <property type="entry name" value="ABC_TRANSPORTER_2"/>
    <property type="match status" value="1"/>
</dbReference>
<dbReference type="GO" id="GO:0016887">
    <property type="term" value="F:ATP hydrolysis activity"/>
    <property type="evidence" value="ECO:0007669"/>
    <property type="project" value="InterPro"/>
</dbReference>
<keyword evidence="6 8" id="KW-0472">Membrane</keyword>
<organism evidence="11 12">
    <name type="scientific">Gordonia insulae</name>
    <dbReference type="NCBI Taxonomy" id="2420509"/>
    <lineage>
        <taxon>Bacteria</taxon>
        <taxon>Bacillati</taxon>
        <taxon>Actinomycetota</taxon>
        <taxon>Actinomycetes</taxon>
        <taxon>Mycobacteriales</taxon>
        <taxon>Gordoniaceae</taxon>
        <taxon>Gordonia</taxon>
    </lineage>
</organism>
<keyword evidence="4 11" id="KW-0067">ATP-binding</keyword>
<dbReference type="GO" id="GO:0005524">
    <property type="term" value="F:ATP binding"/>
    <property type="evidence" value="ECO:0007669"/>
    <property type="project" value="UniProtKB-KW"/>
</dbReference>
<dbReference type="Pfam" id="PF00005">
    <property type="entry name" value="ABC_tran"/>
    <property type="match status" value="1"/>
</dbReference>
<feature type="region of interest" description="Disordered" evidence="7">
    <location>
        <begin position="571"/>
        <end position="600"/>
    </location>
</feature>
<dbReference type="RefSeq" id="WP_124708825.1">
    <property type="nucleotide sequence ID" value="NZ_CP033972.1"/>
</dbReference>
<dbReference type="SUPFAM" id="SSF52540">
    <property type="entry name" value="P-loop containing nucleoside triphosphate hydrolases"/>
    <property type="match status" value="1"/>
</dbReference>
<dbReference type="AlphaFoldDB" id="A0A3G8JMS8"/>
<keyword evidence="3" id="KW-0547">Nucleotide-binding</keyword>
<dbReference type="Pfam" id="PF00664">
    <property type="entry name" value="ABC_membrane"/>
    <property type="match status" value="1"/>
</dbReference>
<protein>
    <submittedName>
        <fullName evidence="11">Putative ABC transporter ATP-binding protein</fullName>
    </submittedName>
</protein>
<reference evidence="11 12" key="1">
    <citation type="submission" date="2018-11" db="EMBL/GenBank/DDBJ databases">
        <title>Gordonia insulae sp. nov., isolated from an island soil.</title>
        <authorList>
            <person name="Kim Y.S."/>
            <person name="Kim S.B."/>
        </authorList>
    </citation>
    <scope>NUCLEOTIDE SEQUENCE [LARGE SCALE GENOMIC DNA]</scope>
    <source>
        <strain evidence="11 12">MMS17-SY073</strain>
    </source>
</reference>
<dbReference type="OrthoDB" id="9806127at2"/>
<evidence type="ECO:0000256" key="2">
    <source>
        <dbReference type="ARBA" id="ARBA00022692"/>
    </source>
</evidence>
<dbReference type="InterPro" id="IPR039421">
    <property type="entry name" value="Type_1_exporter"/>
</dbReference>
<feature type="transmembrane region" description="Helical" evidence="8">
    <location>
        <begin position="134"/>
        <end position="161"/>
    </location>
</feature>
<dbReference type="InterPro" id="IPR011527">
    <property type="entry name" value="ABC1_TM_dom"/>
</dbReference>
<accession>A0A3G8JMS8</accession>
<dbReference type="Gene3D" id="1.20.1560.10">
    <property type="entry name" value="ABC transporter type 1, transmembrane domain"/>
    <property type="match status" value="1"/>
</dbReference>
<dbReference type="GO" id="GO:0015421">
    <property type="term" value="F:ABC-type oligopeptide transporter activity"/>
    <property type="evidence" value="ECO:0007669"/>
    <property type="project" value="TreeGrafter"/>
</dbReference>
<dbReference type="PROSITE" id="PS50929">
    <property type="entry name" value="ABC_TM1F"/>
    <property type="match status" value="1"/>
</dbReference>
<dbReference type="InterPro" id="IPR003439">
    <property type="entry name" value="ABC_transporter-like_ATP-bd"/>
</dbReference>
<evidence type="ECO:0000256" key="3">
    <source>
        <dbReference type="ARBA" id="ARBA00022741"/>
    </source>
</evidence>
<evidence type="ECO:0000313" key="11">
    <source>
        <dbReference type="EMBL" id="AZG46293.1"/>
    </source>
</evidence>
<feature type="compositionally biased region" description="Polar residues" evidence="7">
    <location>
        <begin position="590"/>
        <end position="600"/>
    </location>
</feature>
<name>A0A3G8JMS8_9ACTN</name>
<feature type="domain" description="ABC transmembrane type-1" evidence="10">
    <location>
        <begin position="28"/>
        <end position="310"/>
    </location>
</feature>
<keyword evidence="5 8" id="KW-1133">Transmembrane helix</keyword>
<evidence type="ECO:0000256" key="5">
    <source>
        <dbReference type="ARBA" id="ARBA00022989"/>
    </source>
</evidence>
<dbReference type="InterPro" id="IPR036640">
    <property type="entry name" value="ABC1_TM_sf"/>
</dbReference>
<comment type="subcellular location">
    <subcellularLocation>
        <location evidence="1">Cell membrane</location>
        <topology evidence="1">Multi-pass membrane protein</topology>
    </subcellularLocation>
</comment>
<dbReference type="KEGG" id="gom:D7316_02894"/>
<evidence type="ECO:0000256" key="4">
    <source>
        <dbReference type="ARBA" id="ARBA00022840"/>
    </source>
</evidence>
<evidence type="ECO:0000256" key="8">
    <source>
        <dbReference type="SAM" id="Phobius"/>
    </source>
</evidence>
<feature type="transmembrane region" description="Helical" evidence="8">
    <location>
        <begin position="167"/>
        <end position="186"/>
    </location>
</feature>
<evidence type="ECO:0000256" key="6">
    <source>
        <dbReference type="ARBA" id="ARBA00023136"/>
    </source>
</evidence>
<gene>
    <name evidence="11" type="ORF">D7316_02894</name>
</gene>
<feature type="domain" description="ABC transporter" evidence="9">
    <location>
        <begin position="348"/>
        <end position="571"/>
    </location>
</feature>
<evidence type="ECO:0000256" key="1">
    <source>
        <dbReference type="ARBA" id="ARBA00004651"/>
    </source>
</evidence>
<dbReference type="InterPro" id="IPR003593">
    <property type="entry name" value="AAA+_ATPase"/>
</dbReference>